<comment type="similarity">
    <text evidence="2">Belongs to the cytochrome P450 family.</text>
</comment>
<keyword evidence="1 2" id="KW-0479">Metal-binding</keyword>
<dbReference type="OrthoDB" id="507451at2759"/>
<dbReference type="InterPro" id="IPR002401">
    <property type="entry name" value="Cyt_P450_E_grp-I"/>
</dbReference>
<dbReference type="InterPro" id="IPR017972">
    <property type="entry name" value="Cyt_P450_CS"/>
</dbReference>
<feature type="binding site" description="axial binding residue" evidence="1">
    <location>
        <position position="463"/>
    </location>
    <ligand>
        <name>heme</name>
        <dbReference type="ChEBI" id="CHEBI:30413"/>
    </ligand>
    <ligandPart>
        <name>Fe</name>
        <dbReference type="ChEBI" id="CHEBI:18248"/>
    </ligandPart>
</feature>
<keyword evidence="2" id="KW-0503">Monooxygenase</keyword>
<keyword evidence="5" id="KW-1185">Reference proteome</keyword>
<dbReference type="PANTHER" id="PTHR24281">
    <property type="entry name" value="STEROID 21-HYDROXYLASE-RELATED"/>
    <property type="match status" value="1"/>
</dbReference>
<protein>
    <recommendedName>
        <fullName evidence="6">Cytochrome P450</fullName>
    </recommendedName>
</protein>
<evidence type="ECO:0000256" key="2">
    <source>
        <dbReference type="RuleBase" id="RU000461"/>
    </source>
</evidence>
<reference evidence="4" key="1">
    <citation type="submission" date="2021-08" db="EMBL/GenBank/DDBJ databases">
        <title>WGS assembly of Ceratopteris richardii.</title>
        <authorList>
            <person name="Marchant D.B."/>
            <person name="Chen G."/>
            <person name="Jenkins J."/>
            <person name="Shu S."/>
            <person name="Leebens-Mack J."/>
            <person name="Grimwood J."/>
            <person name="Schmutz J."/>
            <person name="Soltis P."/>
            <person name="Soltis D."/>
            <person name="Chen Z.-H."/>
        </authorList>
    </citation>
    <scope>NUCLEOTIDE SEQUENCE</scope>
    <source>
        <strain evidence="4">Whitten #5841</strain>
        <tissue evidence="4">Leaf</tissue>
    </source>
</reference>
<dbReference type="SUPFAM" id="SSF48264">
    <property type="entry name" value="Cytochrome P450"/>
    <property type="match status" value="1"/>
</dbReference>
<dbReference type="PRINTS" id="PR00463">
    <property type="entry name" value="EP450I"/>
</dbReference>
<name>A0A8T2TEX6_CERRI</name>
<proteinExistence type="inferred from homology"/>
<comment type="caution">
    <text evidence="4">The sequence shown here is derived from an EMBL/GenBank/DDBJ whole genome shotgun (WGS) entry which is preliminary data.</text>
</comment>
<dbReference type="AlphaFoldDB" id="A0A8T2TEX6"/>
<feature type="region of interest" description="Disordered" evidence="3">
    <location>
        <begin position="511"/>
        <end position="531"/>
    </location>
</feature>
<dbReference type="PROSITE" id="PS00086">
    <property type="entry name" value="CYTOCHROME_P450"/>
    <property type="match status" value="1"/>
</dbReference>
<evidence type="ECO:0000313" key="4">
    <source>
        <dbReference type="EMBL" id="KAH7421861.1"/>
    </source>
</evidence>
<evidence type="ECO:0000256" key="1">
    <source>
        <dbReference type="PIRSR" id="PIRSR602401-1"/>
    </source>
</evidence>
<evidence type="ECO:0008006" key="6">
    <source>
        <dbReference type="Google" id="ProtNLM"/>
    </source>
</evidence>
<gene>
    <name evidence="4" type="ORF">KP509_13G078800</name>
</gene>
<comment type="cofactor">
    <cofactor evidence="1">
        <name>heme</name>
        <dbReference type="ChEBI" id="CHEBI:30413"/>
    </cofactor>
</comment>
<dbReference type="PRINTS" id="PR00385">
    <property type="entry name" value="P450"/>
</dbReference>
<accession>A0A8T2TEX6</accession>
<dbReference type="Proteomes" id="UP000825935">
    <property type="component" value="Chromosome 13"/>
</dbReference>
<dbReference type="InterPro" id="IPR001128">
    <property type="entry name" value="Cyt_P450"/>
</dbReference>
<evidence type="ECO:0000313" key="5">
    <source>
        <dbReference type="Proteomes" id="UP000825935"/>
    </source>
</evidence>
<keyword evidence="1 2" id="KW-0349">Heme</keyword>
<keyword evidence="2" id="KW-0560">Oxidoreductase</keyword>
<dbReference type="GO" id="GO:0016705">
    <property type="term" value="F:oxidoreductase activity, acting on paired donors, with incorporation or reduction of molecular oxygen"/>
    <property type="evidence" value="ECO:0007669"/>
    <property type="project" value="InterPro"/>
</dbReference>
<keyword evidence="1 2" id="KW-0408">Iron</keyword>
<evidence type="ECO:0000256" key="3">
    <source>
        <dbReference type="SAM" id="MobiDB-lite"/>
    </source>
</evidence>
<organism evidence="4 5">
    <name type="scientific">Ceratopteris richardii</name>
    <name type="common">Triangle waterfern</name>
    <dbReference type="NCBI Taxonomy" id="49495"/>
    <lineage>
        <taxon>Eukaryota</taxon>
        <taxon>Viridiplantae</taxon>
        <taxon>Streptophyta</taxon>
        <taxon>Embryophyta</taxon>
        <taxon>Tracheophyta</taxon>
        <taxon>Polypodiopsida</taxon>
        <taxon>Polypodiidae</taxon>
        <taxon>Polypodiales</taxon>
        <taxon>Pteridineae</taxon>
        <taxon>Pteridaceae</taxon>
        <taxon>Parkerioideae</taxon>
        <taxon>Ceratopteris</taxon>
    </lineage>
</organism>
<dbReference type="EMBL" id="CM035418">
    <property type="protein sequence ID" value="KAH7421861.1"/>
    <property type="molecule type" value="Genomic_DNA"/>
</dbReference>
<dbReference type="GO" id="GO:0020037">
    <property type="term" value="F:heme binding"/>
    <property type="evidence" value="ECO:0007669"/>
    <property type="project" value="InterPro"/>
</dbReference>
<dbReference type="Pfam" id="PF00067">
    <property type="entry name" value="p450"/>
    <property type="match status" value="1"/>
</dbReference>
<sequence>MLPLTDDWKLWFCGAVLSILLTMCVQRKKGGTKPAGPLALPFIGHLHLIGSVPHRTFYRLSQRYGKVLLLQLGCRQLLVVSSASLAEEVLKHQDHLFGHRPRSHFIEIVFYRSRGPAFMELTPRWKSLRKFYAQHVASPQCIAASKCIRNEEMHLLLRRLRLCTPGARFDLRSTVSDWMLKVMTRVLFNERANDREQMLDFSEVFRKLSDIFTVPMVADFLPYLRAVVDPGGMQKRLLREHARMDAIMESIVCKRLKQSSSDPSSTPKDVLTSFLQFEGMIPKNDGDGFSGEVPHTTPDSEGTEAVKAVFLELLAATTDTTTAAVEWAMAELLSHKDTVLEKLKRELELCMDGRDTSQVDEELLCRLPYLEAVMKEALRLHPPASLLLPHFTKEATKVAGYTIEANTILAVNAWAIGRDESVWKEANEFKPERFLAEGSDAHISFEGHANFQLLAFGKGRRGCPGRSLGMIMASLFVANLVHNFDLHTPQVPDLTEKMCAGNMLANPLHPNIYSRHHPSTKSPIEKYENLQ</sequence>
<dbReference type="Gene3D" id="1.10.630.10">
    <property type="entry name" value="Cytochrome P450"/>
    <property type="match status" value="1"/>
</dbReference>
<dbReference type="InterPro" id="IPR036396">
    <property type="entry name" value="Cyt_P450_sf"/>
</dbReference>
<dbReference type="GO" id="GO:0004497">
    <property type="term" value="F:monooxygenase activity"/>
    <property type="evidence" value="ECO:0007669"/>
    <property type="project" value="UniProtKB-KW"/>
</dbReference>
<dbReference type="GO" id="GO:0005506">
    <property type="term" value="F:iron ion binding"/>
    <property type="evidence" value="ECO:0007669"/>
    <property type="project" value="InterPro"/>
</dbReference>